<gene>
    <name evidence="2" type="ORF">AB1207_06045</name>
</gene>
<reference evidence="2 3" key="1">
    <citation type="submission" date="2024-07" db="EMBL/GenBank/DDBJ databases">
        <authorList>
            <person name="Thanompreechachai J."/>
            <person name="Duangmal K."/>
        </authorList>
    </citation>
    <scope>NUCLEOTIDE SEQUENCE [LARGE SCALE GENOMIC DNA]</scope>
    <source>
        <strain evidence="2 3">KCTC 19886</strain>
    </source>
</reference>
<evidence type="ECO:0000313" key="3">
    <source>
        <dbReference type="Proteomes" id="UP001555826"/>
    </source>
</evidence>
<organism evidence="2 3">
    <name type="scientific">Kineococcus endophyticus</name>
    <dbReference type="NCBI Taxonomy" id="1181883"/>
    <lineage>
        <taxon>Bacteria</taxon>
        <taxon>Bacillati</taxon>
        <taxon>Actinomycetota</taxon>
        <taxon>Actinomycetes</taxon>
        <taxon>Kineosporiales</taxon>
        <taxon>Kineosporiaceae</taxon>
        <taxon>Kineococcus</taxon>
    </lineage>
</organism>
<accession>A0ABV3P3U8</accession>
<sequence length="209" mass="22185">MVVVPVAPRASARRTLRPVGRALLTTVQVGLLLFATTLVCAHLVTGLTLHAVLSDSMKPSFAAGDHLVTVERDALSLRAGQVPLLTFADGTTRAHRILQVLPERGIVRVLTRGDANTATDLWTSIDAEAPVPVVLATAPAVPAPVTAAVAALHANPLPAALAIGLGGLGLTAWAVRRQYVRLRDCTCERCRDRHAPQHLDPALHTEEIR</sequence>
<dbReference type="Proteomes" id="UP001555826">
    <property type="component" value="Unassembled WGS sequence"/>
</dbReference>
<keyword evidence="1" id="KW-0812">Transmembrane</keyword>
<dbReference type="EMBL" id="JBFNQN010000004">
    <property type="protein sequence ID" value="MEW9264299.1"/>
    <property type="molecule type" value="Genomic_DNA"/>
</dbReference>
<keyword evidence="1" id="KW-0472">Membrane</keyword>
<evidence type="ECO:0000313" key="2">
    <source>
        <dbReference type="EMBL" id="MEW9264299.1"/>
    </source>
</evidence>
<dbReference type="CDD" id="cd06462">
    <property type="entry name" value="Peptidase_S24_S26"/>
    <property type="match status" value="1"/>
</dbReference>
<keyword evidence="3" id="KW-1185">Reference proteome</keyword>
<protein>
    <submittedName>
        <fullName evidence="2">S24/S26 family peptidase</fullName>
    </submittedName>
</protein>
<evidence type="ECO:0000256" key="1">
    <source>
        <dbReference type="SAM" id="Phobius"/>
    </source>
</evidence>
<comment type="caution">
    <text evidence="2">The sequence shown here is derived from an EMBL/GenBank/DDBJ whole genome shotgun (WGS) entry which is preliminary data.</text>
</comment>
<proteinExistence type="predicted"/>
<feature type="transmembrane region" description="Helical" evidence="1">
    <location>
        <begin position="22"/>
        <end position="44"/>
    </location>
</feature>
<keyword evidence="1" id="KW-1133">Transmembrane helix</keyword>
<feature type="transmembrane region" description="Helical" evidence="1">
    <location>
        <begin position="157"/>
        <end position="175"/>
    </location>
</feature>
<name>A0ABV3P3U8_9ACTN</name>